<accession>A0AAQ3THR5</accession>
<sequence length="213" mass="21780">MLEMLDMGVTVRSSMTVNVTRARTNPLLPCCSCAARHAGQWQAPPIPRGGSAARLFSDDDRRALPAPAAGPGGAGTGWTRDGKPPAAATSAGCAGAGLSKASRVAGLCMYSASIRCTLPLASAASAPSLSLPSSFTTAPTGIARRPRRKSTTSLPASARTTTWASLATSSLIVGVADGGAGVAAALPMFDSIVKEIIRCTVHHARKGNQRRQR</sequence>
<dbReference type="Proteomes" id="UP001341281">
    <property type="component" value="Chromosome 04"/>
</dbReference>
<keyword evidence="3" id="KW-1185">Reference proteome</keyword>
<feature type="region of interest" description="Disordered" evidence="1">
    <location>
        <begin position="137"/>
        <end position="156"/>
    </location>
</feature>
<proteinExistence type="predicted"/>
<gene>
    <name evidence="2" type="ORF">U9M48_020804</name>
</gene>
<evidence type="ECO:0000256" key="1">
    <source>
        <dbReference type="SAM" id="MobiDB-lite"/>
    </source>
</evidence>
<protein>
    <submittedName>
        <fullName evidence="2">Uncharacterized protein</fullName>
    </submittedName>
</protein>
<evidence type="ECO:0000313" key="2">
    <source>
        <dbReference type="EMBL" id="WVZ72322.1"/>
    </source>
</evidence>
<reference evidence="2 3" key="1">
    <citation type="submission" date="2024-02" db="EMBL/GenBank/DDBJ databases">
        <title>High-quality chromosome-scale genome assembly of Pensacola bahiagrass (Paspalum notatum Flugge var. saurae).</title>
        <authorList>
            <person name="Vega J.M."/>
            <person name="Podio M."/>
            <person name="Orjuela J."/>
            <person name="Siena L.A."/>
            <person name="Pessino S.C."/>
            <person name="Combes M.C."/>
            <person name="Mariac C."/>
            <person name="Albertini E."/>
            <person name="Pupilli F."/>
            <person name="Ortiz J.P.A."/>
            <person name="Leblanc O."/>
        </authorList>
    </citation>
    <scope>NUCLEOTIDE SEQUENCE [LARGE SCALE GENOMIC DNA]</scope>
    <source>
        <strain evidence="2">R1</strain>
        <tissue evidence="2">Leaf</tissue>
    </source>
</reference>
<dbReference type="EMBL" id="CP144748">
    <property type="protein sequence ID" value="WVZ72322.1"/>
    <property type="molecule type" value="Genomic_DNA"/>
</dbReference>
<feature type="region of interest" description="Disordered" evidence="1">
    <location>
        <begin position="62"/>
        <end position="90"/>
    </location>
</feature>
<dbReference type="AlphaFoldDB" id="A0AAQ3THR5"/>
<name>A0AAQ3THR5_PASNO</name>
<evidence type="ECO:0000313" key="3">
    <source>
        <dbReference type="Proteomes" id="UP001341281"/>
    </source>
</evidence>
<organism evidence="2 3">
    <name type="scientific">Paspalum notatum var. saurae</name>
    <dbReference type="NCBI Taxonomy" id="547442"/>
    <lineage>
        <taxon>Eukaryota</taxon>
        <taxon>Viridiplantae</taxon>
        <taxon>Streptophyta</taxon>
        <taxon>Embryophyta</taxon>
        <taxon>Tracheophyta</taxon>
        <taxon>Spermatophyta</taxon>
        <taxon>Magnoliopsida</taxon>
        <taxon>Liliopsida</taxon>
        <taxon>Poales</taxon>
        <taxon>Poaceae</taxon>
        <taxon>PACMAD clade</taxon>
        <taxon>Panicoideae</taxon>
        <taxon>Andropogonodae</taxon>
        <taxon>Paspaleae</taxon>
        <taxon>Paspalinae</taxon>
        <taxon>Paspalum</taxon>
    </lineage>
</organism>